<dbReference type="PANTHER" id="PTHR23130">
    <property type="entry name" value="CYTOCHROME B561 AND DOMON DOMAIN-CONTAINING PROTEIN"/>
    <property type="match status" value="1"/>
</dbReference>
<proteinExistence type="predicted"/>
<evidence type="ECO:0000256" key="8">
    <source>
        <dbReference type="SAM" id="SignalP"/>
    </source>
</evidence>
<evidence type="ECO:0000256" key="3">
    <source>
        <dbReference type="ARBA" id="ARBA00022729"/>
    </source>
</evidence>
<dbReference type="Pfam" id="PF04526">
    <property type="entry name" value="DUF568"/>
    <property type="match status" value="1"/>
</dbReference>
<evidence type="ECO:0000313" key="11">
    <source>
        <dbReference type="Proteomes" id="UP001386955"/>
    </source>
</evidence>
<dbReference type="GO" id="GO:0016020">
    <property type="term" value="C:membrane"/>
    <property type="evidence" value="ECO:0007669"/>
    <property type="project" value="UniProtKB-SubCell"/>
</dbReference>
<comment type="caution">
    <text evidence="10">The sequence shown here is derived from an EMBL/GenBank/DDBJ whole genome shotgun (WGS) entry which is preliminary data.</text>
</comment>
<dbReference type="InterPro" id="IPR045265">
    <property type="entry name" value="AIR12_DOMON"/>
</dbReference>
<keyword evidence="7" id="KW-0812">Transmembrane</keyword>
<reference evidence="10 11" key="1">
    <citation type="submission" date="2024-01" db="EMBL/GenBank/DDBJ databases">
        <title>The genomes of 5 underutilized Papilionoideae crops provide insights into root nodulation and disease resistanc.</title>
        <authorList>
            <person name="Jiang F."/>
        </authorList>
    </citation>
    <scope>NUCLEOTIDE SEQUENCE [LARGE SCALE GENOMIC DNA]</scope>
    <source>
        <strain evidence="10">DUOXIRENSHENG_FW03</strain>
        <tissue evidence="10">Leaves</tissue>
    </source>
</reference>
<keyword evidence="3 8" id="KW-0732">Signal</keyword>
<evidence type="ECO:0000313" key="10">
    <source>
        <dbReference type="EMBL" id="KAK7389318.1"/>
    </source>
</evidence>
<dbReference type="PANTHER" id="PTHR23130:SF157">
    <property type="entry name" value="AUXIN-INDUCED IN ROOT CULTURES PROTEIN 12"/>
    <property type="match status" value="1"/>
</dbReference>
<keyword evidence="5 7" id="KW-0472">Membrane</keyword>
<evidence type="ECO:0000256" key="2">
    <source>
        <dbReference type="ARBA" id="ARBA00022448"/>
    </source>
</evidence>
<dbReference type="AlphaFoldDB" id="A0AAN9S4X2"/>
<evidence type="ECO:0000256" key="5">
    <source>
        <dbReference type="ARBA" id="ARBA00023136"/>
    </source>
</evidence>
<dbReference type="InterPro" id="IPR005018">
    <property type="entry name" value="DOMON_domain"/>
</dbReference>
<evidence type="ECO:0000256" key="4">
    <source>
        <dbReference type="ARBA" id="ARBA00022982"/>
    </source>
</evidence>
<name>A0AAN9S4X2_PSOTE</name>
<feature type="chain" id="PRO_5042929740" description="DOMON domain-containing protein" evidence="8">
    <location>
        <begin position="27"/>
        <end position="233"/>
    </location>
</feature>
<dbReference type="EMBL" id="JAYMYS010000006">
    <property type="protein sequence ID" value="KAK7389318.1"/>
    <property type="molecule type" value="Genomic_DNA"/>
</dbReference>
<gene>
    <name evidence="10" type="ORF">VNO78_24207</name>
</gene>
<evidence type="ECO:0000256" key="1">
    <source>
        <dbReference type="ARBA" id="ARBA00004370"/>
    </source>
</evidence>
<feature type="signal peptide" evidence="8">
    <location>
        <begin position="1"/>
        <end position="26"/>
    </location>
</feature>
<keyword evidence="2" id="KW-0813">Transport</keyword>
<evidence type="ECO:0000256" key="7">
    <source>
        <dbReference type="SAM" id="Phobius"/>
    </source>
</evidence>
<keyword evidence="4" id="KW-0249">Electron transport</keyword>
<comment type="subcellular location">
    <subcellularLocation>
        <location evidence="1">Membrane</location>
    </subcellularLocation>
</comment>
<dbReference type="Proteomes" id="UP001386955">
    <property type="component" value="Unassembled WGS sequence"/>
</dbReference>
<sequence length="233" mass="24583">MAFHLHFTTPLLLLFSLFFFFTPSHSTCETQKLNRKFDNCTDLPTLNATLHYTYAAANRTLTVAYSATPPASPGWVAWALNLAGGGMLGSEALIAWPVNSAVGVHRYNLTAYKKIDEVKNFTFESWDLAAEQSNGVITIFAAVKLPEHAANVTQVWQVGPIVGGKVSIHATDKANLASKGALPPVVSASSADAPPTNSSSSGGAAPAPSSGAHQIGFYFSMVFALIVGAVVSL</sequence>
<feature type="region of interest" description="Disordered" evidence="6">
    <location>
        <begin position="187"/>
        <end position="206"/>
    </location>
</feature>
<feature type="domain" description="DOMON" evidence="9">
    <location>
        <begin position="46"/>
        <end position="159"/>
    </location>
</feature>
<dbReference type="CDD" id="cd09629">
    <property type="entry name" value="DOMON_CIL1_like"/>
    <property type="match status" value="1"/>
</dbReference>
<organism evidence="10 11">
    <name type="scientific">Psophocarpus tetragonolobus</name>
    <name type="common">Winged bean</name>
    <name type="synonym">Dolichos tetragonolobus</name>
    <dbReference type="NCBI Taxonomy" id="3891"/>
    <lineage>
        <taxon>Eukaryota</taxon>
        <taxon>Viridiplantae</taxon>
        <taxon>Streptophyta</taxon>
        <taxon>Embryophyta</taxon>
        <taxon>Tracheophyta</taxon>
        <taxon>Spermatophyta</taxon>
        <taxon>Magnoliopsida</taxon>
        <taxon>eudicotyledons</taxon>
        <taxon>Gunneridae</taxon>
        <taxon>Pentapetalae</taxon>
        <taxon>rosids</taxon>
        <taxon>fabids</taxon>
        <taxon>Fabales</taxon>
        <taxon>Fabaceae</taxon>
        <taxon>Papilionoideae</taxon>
        <taxon>50 kb inversion clade</taxon>
        <taxon>NPAAA clade</taxon>
        <taxon>indigoferoid/millettioid clade</taxon>
        <taxon>Phaseoleae</taxon>
        <taxon>Psophocarpus</taxon>
    </lineage>
</organism>
<evidence type="ECO:0000256" key="6">
    <source>
        <dbReference type="SAM" id="MobiDB-lite"/>
    </source>
</evidence>
<keyword evidence="11" id="KW-1185">Reference proteome</keyword>
<accession>A0AAN9S4X2</accession>
<evidence type="ECO:0000259" key="9">
    <source>
        <dbReference type="PROSITE" id="PS50836"/>
    </source>
</evidence>
<protein>
    <recommendedName>
        <fullName evidence="9">DOMON domain-containing protein</fullName>
    </recommendedName>
</protein>
<dbReference type="PROSITE" id="PS50836">
    <property type="entry name" value="DOMON"/>
    <property type="match status" value="1"/>
</dbReference>
<feature type="transmembrane region" description="Helical" evidence="7">
    <location>
        <begin position="215"/>
        <end position="232"/>
    </location>
</feature>
<keyword evidence="7" id="KW-1133">Transmembrane helix</keyword>